<dbReference type="RefSeq" id="WP_232016310.1">
    <property type="nucleotide sequence ID" value="NZ_AP019308.1"/>
</dbReference>
<keyword evidence="6" id="KW-1185">Reference proteome</keyword>
<dbReference type="AlphaFoldDB" id="A0A3G9IW58"/>
<dbReference type="KEGG" id="pbk:Back11_17300"/>
<reference evidence="5 6" key="1">
    <citation type="submission" date="2018-11" db="EMBL/GenBank/DDBJ databases">
        <title>Complete genome sequence of Paenibacillus baekrokdamisoli strain KCTC 33723.</title>
        <authorList>
            <person name="Kang S.W."/>
            <person name="Lee K.C."/>
            <person name="Kim K.K."/>
            <person name="Kim J.S."/>
            <person name="Kim D.S."/>
            <person name="Ko S.H."/>
            <person name="Yang S.H."/>
            <person name="Lee J.S."/>
        </authorList>
    </citation>
    <scope>NUCLEOTIDE SEQUENCE [LARGE SCALE GENOMIC DNA]</scope>
    <source>
        <strain evidence="5 6">KCTC 33723</strain>
    </source>
</reference>
<sequence>MEYKSIVIGAGFAGFTAAIYLARAGLKPLVIKGLKPSHHLTTTEDIEYFPGFTYGTNGPALLDNMFRQAEQYGAVVRMGEVMKLDLSKRPFSLLLEGQGELVTETLVIASGATPKLLDIPGEKDQLGLGVNTCATCSGFFTTNKKVIIVGGGDSAMEEALYLAHYASEIVMVNRSDHNRASISLQEKVRGMEKVKWLMNRTPVEAMTGEKGVTGLKVIHNDTQEEEIILGDYIFVAIGNKPNTEFLKGQLPLDDQGYVIVKPGTTETEIPGVFACGDVQDRRYRQIVNAISSGCMSAIDCQRFLAPTH</sequence>
<evidence type="ECO:0000313" key="6">
    <source>
        <dbReference type="Proteomes" id="UP000275368"/>
    </source>
</evidence>
<keyword evidence="3" id="KW-0285">Flavoprotein</keyword>
<dbReference type="Proteomes" id="UP000275368">
    <property type="component" value="Chromosome"/>
</dbReference>
<keyword evidence="4" id="KW-0560">Oxidoreductase</keyword>
<dbReference type="PRINTS" id="PR00368">
    <property type="entry name" value="FADPNR"/>
</dbReference>
<proteinExistence type="predicted"/>
<dbReference type="EMBL" id="AP019308">
    <property type="protein sequence ID" value="BBH20385.1"/>
    <property type="molecule type" value="Genomic_DNA"/>
</dbReference>
<dbReference type="InterPro" id="IPR050097">
    <property type="entry name" value="Ferredoxin-NADP_redctase_2"/>
</dbReference>
<evidence type="ECO:0000256" key="1">
    <source>
        <dbReference type="ARBA" id="ARBA00001974"/>
    </source>
</evidence>
<accession>A0A3G9IW58</accession>
<gene>
    <name evidence="5" type="primary">trxB_2</name>
    <name evidence="5" type="ORF">Back11_17300</name>
</gene>
<evidence type="ECO:0000313" key="5">
    <source>
        <dbReference type="EMBL" id="BBH20385.1"/>
    </source>
</evidence>
<evidence type="ECO:0000256" key="2">
    <source>
        <dbReference type="ARBA" id="ARBA00011738"/>
    </source>
</evidence>
<comment type="subunit">
    <text evidence="2">Homodimer.</text>
</comment>
<dbReference type="PRINTS" id="PR00469">
    <property type="entry name" value="PNDRDTASEII"/>
</dbReference>
<organism evidence="5 6">
    <name type="scientific">Paenibacillus baekrokdamisoli</name>
    <dbReference type="NCBI Taxonomy" id="1712516"/>
    <lineage>
        <taxon>Bacteria</taxon>
        <taxon>Bacillati</taxon>
        <taxon>Bacillota</taxon>
        <taxon>Bacilli</taxon>
        <taxon>Bacillales</taxon>
        <taxon>Paenibacillaceae</taxon>
        <taxon>Paenibacillus</taxon>
    </lineage>
</organism>
<evidence type="ECO:0000256" key="3">
    <source>
        <dbReference type="ARBA" id="ARBA00022630"/>
    </source>
</evidence>
<dbReference type="SUPFAM" id="SSF51905">
    <property type="entry name" value="FAD/NAD(P)-binding domain"/>
    <property type="match status" value="1"/>
</dbReference>
<dbReference type="InterPro" id="IPR023753">
    <property type="entry name" value="FAD/NAD-binding_dom"/>
</dbReference>
<name>A0A3G9IW58_9BACL</name>
<dbReference type="Gene3D" id="3.50.50.60">
    <property type="entry name" value="FAD/NAD(P)-binding domain"/>
    <property type="match status" value="2"/>
</dbReference>
<evidence type="ECO:0000256" key="4">
    <source>
        <dbReference type="ARBA" id="ARBA00023002"/>
    </source>
</evidence>
<dbReference type="Pfam" id="PF07992">
    <property type="entry name" value="Pyr_redox_2"/>
    <property type="match status" value="1"/>
</dbReference>
<dbReference type="PANTHER" id="PTHR48105">
    <property type="entry name" value="THIOREDOXIN REDUCTASE 1-RELATED-RELATED"/>
    <property type="match status" value="1"/>
</dbReference>
<dbReference type="GO" id="GO:0016491">
    <property type="term" value="F:oxidoreductase activity"/>
    <property type="evidence" value="ECO:0007669"/>
    <property type="project" value="UniProtKB-KW"/>
</dbReference>
<protein>
    <submittedName>
        <fullName evidence="5">Thioredoxin reductase</fullName>
    </submittedName>
</protein>
<dbReference type="InterPro" id="IPR036188">
    <property type="entry name" value="FAD/NAD-bd_sf"/>
</dbReference>
<comment type="cofactor">
    <cofactor evidence="1">
        <name>FAD</name>
        <dbReference type="ChEBI" id="CHEBI:57692"/>
    </cofactor>
</comment>